<evidence type="ECO:0000313" key="2">
    <source>
        <dbReference type="EMBL" id="TMW14601.1"/>
    </source>
</evidence>
<keyword evidence="3" id="KW-1185">Reference proteome</keyword>
<protein>
    <recommendedName>
        <fullName evidence="4">Hyalin</fullName>
    </recommendedName>
</protein>
<keyword evidence="1" id="KW-0472">Membrane</keyword>
<gene>
    <name evidence="2" type="ORF">FGS76_02080</name>
</gene>
<evidence type="ECO:0000313" key="3">
    <source>
        <dbReference type="Proteomes" id="UP000739180"/>
    </source>
</evidence>
<dbReference type="Proteomes" id="UP000739180">
    <property type="component" value="Unassembled WGS sequence"/>
</dbReference>
<organism evidence="2 3">
    <name type="scientific">Alloalcanivorax gelatiniphagus</name>
    <dbReference type="NCBI Taxonomy" id="1194167"/>
    <lineage>
        <taxon>Bacteria</taxon>
        <taxon>Pseudomonadati</taxon>
        <taxon>Pseudomonadota</taxon>
        <taxon>Gammaproteobacteria</taxon>
        <taxon>Oceanospirillales</taxon>
        <taxon>Alcanivoracaceae</taxon>
        <taxon>Alloalcanivorax</taxon>
    </lineage>
</organism>
<keyword evidence="1" id="KW-0812">Transmembrane</keyword>
<evidence type="ECO:0008006" key="4">
    <source>
        <dbReference type="Google" id="ProtNLM"/>
    </source>
</evidence>
<dbReference type="RefSeq" id="WP_170214375.1">
    <property type="nucleotide sequence ID" value="NZ_JBHSSX010000007.1"/>
</dbReference>
<proteinExistence type="predicted"/>
<reference evidence="2 3" key="1">
    <citation type="submission" date="2019-05" db="EMBL/GenBank/DDBJ databases">
        <title>Genome of Alcanivorax gelatiniphagus, an oil degrading marine bacteria.</title>
        <authorList>
            <person name="Kwon K.K."/>
        </authorList>
    </citation>
    <scope>NUCLEOTIDE SEQUENCE [LARGE SCALE GENOMIC DNA]</scope>
    <source>
        <strain evidence="2 3">MEBiC 08158</strain>
    </source>
</reference>
<accession>A0ABY2XPM7</accession>
<keyword evidence="1" id="KW-1133">Transmembrane helix</keyword>
<feature type="transmembrane region" description="Helical" evidence="1">
    <location>
        <begin position="21"/>
        <end position="43"/>
    </location>
</feature>
<dbReference type="EMBL" id="VCQT01000012">
    <property type="protein sequence ID" value="TMW14601.1"/>
    <property type="molecule type" value="Genomic_DNA"/>
</dbReference>
<evidence type="ECO:0000256" key="1">
    <source>
        <dbReference type="SAM" id="Phobius"/>
    </source>
</evidence>
<sequence length="500" mass="53193">MAMLLIGASRWNKKEDHMKKAYCFAIPFVRYAALCLPLALLAACGGNDHNATGGAPPDTDRPVTHAYRELLNLTSYDVGLYRFDVDGSAELVKDMDHTGVVDAVMLGELNGITYFSASTDTEGRELWRTDGTRDGTYIVQDLAPGTASGLPGGGGIVYNRALYFSAVSPAYPGTGLWKLEDGQDSPEFVTNTRSASTDDADPSEFLAYDGQLLFYALKDDGAGGTDHKILIGTGKAENHELIDPAVASQDGFNTDSALLFQGDLYFQASAGSYGSGGLGNVLYKSDGTPEGTQVLADINETGDLDSDARIGKMVSIGSDFVFPANDAADDNSNSSHDNMEIWASDGTPAGTRMIKNLHPGSTTISSLVSNGVTAYFVARPEGSGTCEIWRTQGTAESTQMIGVYTDSADLYAHGDRVLAVTRASGEEYLVSLINGATHELTALRSFPGVVDYAFSLGARDFVLADSDPDGWKELWVYNGDDQTFTQVKVADDAAIGVNAH</sequence>
<comment type="caution">
    <text evidence="2">The sequence shown here is derived from an EMBL/GenBank/DDBJ whole genome shotgun (WGS) entry which is preliminary data.</text>
</comment>
<name>A0ABY2XPM7_9GAMM</name>